<evidence type="ECO:0000256" key="8">
    <source>
        <dbReference type="ARBA" id="ARBA00023242"/>
    </source>
</evidence>
<evidence type="ECO:0000256" key="9">
    <source>
        <dbReference type="ARBA" id="ARBA00047761"/>
    </source>
</evidence>
<dbReference type="PROSITE" id="PS51479">
    <property type="entry name" value="ZF_RTR1"/>
    <property type="match status" value="1"/>
</dbReference>
<protein>
    <recommendedName>
        <fullName evidence="12">RNA polymerase II subunit B1 CTD phosphatase RPAP2 homolog</fullName>
        <ecNumber evidence="12">3.1.3.16</ecNumber>
    </recommendedName>
</protein>
<evidence type="ECO:0000256" key="5">
    <source>
        <dbReference type="ARBA" id="ARBA00022801"/>
    </source>
</evidence>
<evidence type="ECO:0000313" key="16">
    <source>
        <dbReference type="Proteomes" id="UP000242814"/>
    </source>
</evidence>
<keyword evidence="7 12" id="KW-0904">Protein phosphatase</keyword>
<dbReference type="GO" id="GO:0005737">
    <property type="term" value="C:cytoplasm"/>
    <property type="evidence" value="ECO:0007669"/>
    <property type="project" value="TreeGrafter"/>
</dbReference>
<keyword evidence="6 12" id="KW-0862">Zinc</keyword>
<evidence type="ECO:0000256" key="6">
    <source>
        <dbReference type="ARBA" id="ARBA00022833"/>
    </source>
</evidence>
<evidence type="ECO:0000256" key="12">
    <source>
        <dbReference type="RuleBase" id="RU367080"/>
    </source>
</evidence>
<dbReference type="GO" id="GO:0008270">
    <property type="term" value="F:zinc ion binding"/>
    <property type="evidence" value="ECO:0007669"/>
    <property type="project" value="UniProtKB-KW"/>
</dbReference>
<evidence type="ECO:0000256" key="10">
    <source>
        <dbReference type="ARBA" id="ARBA00048336"/>
    </source>
</evidence>
<dbReference type="Pfam" id="PF04181">
    <property type="entry name" value="RPAP2_Rtr1"/>
    <property type="match status" value="1"/>
</dbReference>
<dbReference type="InterPro" id="IPR039693">
    <property type="entry name" value="Rtr1/RPAP2"/>
</dbReference>
<feature type="compositionally biased region" description="Polar residues" evidence="13">
    <location>
        <begin position="15"/>
        <end position="35"/>
    </location>
</feature>
<evidence type="ECO:0000256" key="11">
    <source>
        <dbReference type="PROSITE-ProRule" id="PRU00812"/>
    </source>
</evidence>
<feature type="domain" description="RTR1-type" evidence="14">
    <location>
        <begin position="130"/>
        <end position="225"/>
    </location>
</feature>
<evidence type="ECO:0000259" key="14">
    <source>
        <dbReference type="PROSITE" id="PS51479"/>
    </source>
</evidence>
<dbReference type="Proteomes" id="UP000242814">
    <property type="component" value="Unassembled WGS sequence"/>
</dbReference>
<feature type="compositionally biased region" description="Acidic residues" evidence="13">
    <location>
        <begin position="395"/>
        <end position="407"/>
    </location>
</feature>
<evidence type="ECO:0000256" key="3">
    <source>
        <dbReference type="ARBA" id="ARBA00022723"/>
    </source>
</evidence>
<comment type="subcellular location">
    <subcellularLocation>
        <location evidence="1 12">Nucleus</location>
    </subcellularLocation>
</comment>
<proteinExistence type="inferred from homology"/>
<accession>A0A1D2JP55</accession>
<keyword evidence="4 12" id="KW-0863">Zinc-finger</keyword>
<keyword evidence="5 12" id="KW-0378">Hydrolase</keyword>
<dbReference type="GO" id="GO:0008420">
    <property type="term" value="F:RNA polymerase II CTD heptapeptide repeat phosphatase activity"/>
    <property type="evidence" value="ECO:0007669"/>
    <property type="project" value="UniProtKB-UniRule"/>
</dbReference>
<evidence type="ECO:0000256" key="7">
    <source>
        <dbReference type="ARBA" id="ARBA00022912"/>
    </source>
</evidence>
<evidence type="ECO:0000313" key="15">
    <source>
        <dbReference type="EMBL" id="ODH44901.1"/>
    </source>
</evidence>
<dbReference type="AlphaFoldDB" id="A0A1D2JP55"/>
<evidence type="ECO:0000256" key="4">
    <source>
        <dbReference type="ARBA" id="ARBA00022771"/>
    </source>
</evidence>
<comment type="catalytic activity">
    <reaction evidence="9 12">
        <text>O-phospho-L-seryl-[protein] + H2O = L-seryl-[protein] + phosphate</text>
        <dbReference type="Rhea" id="RHEA:20629"/>
        <dbReference type="Rhea" id="RHEA-COMP:9863"/>
        <dbReference type="Rhea" id="RHEA-COMP:11604"/>
        <dbReference type="ChEBI" id="CHEBI:15377"/>
        <dbReference type="ChEBI" id="CHEBI:29999"/>
        <dbReference type="ChEBI" id="CHEBI:43474"/>
        <dbReference type="ChEBI" id="CHEBI:83421"/>
        <dbReference type="EC" id="3.1.3.16"/>
    </reaction>
</comment>
<sequence length="407" mass="44924">MTVTDGSARVEASMANINPNNISPRTSSNMKSSLPSIHAAFTRDTPPSTRPNSHTTRPTTTTMTPATNQRKPVPNTRHLAIALHHAHQIQARKDTESLILSRIEYLLSFPSHPLALTSSPSPDDVKAFKEALLPFQPSDYDNLILERNIEGRCGYVLCANEHRREEPKAKFRVVWGKKGSGPGGRGREMKVVPKEQIEKWCSDECAERAMYIRVQLIEQPAWERGPGSAVEILLLEEGRARRERKRERESLVKVCGEGKGKERESESELVDEERVRDTGDIDEAMRKLVISDKSLDPEGILQGMDQLAVYGTDMQMEESSNHIGQAALAIERGDSAPRPGLDAGRVGVNIFEKHPRTGGLGAVEAPSTRMEDLQGGSIEGFEPGQLGTPRPDAMDGIEEDNDILPTI</sequence>
<dbReference type="PANTHER" id="PTHR14732:SF0">
    <property type="entry name" value="RNA POLYMERASE II SUBUNIT B1 CTD PHOSPHATASE RPAP2-RELATED"/>
    <property type="match status" value="1"/>
</dbReference>
<dbReference type="VEuPathDB" id="FungiDB:PADG_00353"/>
<comment type="similarity">
    <text evidence="2 11 12">Belongs to the RPAP2 family.</text>
</comment>
<dbReference type="EMBL" id="LZYO01000012">
    <property type="protein sequence ID" value="ODH44901.1"/>
    <property type="molecule type" value="Genomic_DNA"/>
</dbReference>
<keyword evidence="3 12" id="KW-0479">Metal-binding</keyword>
<dbReference type="GO" id="GO:0043175">
    <property type="term" value="F:RNA polymerase core enzyme binding"/>
    <property type="evidence" value="ECO:0007669"/>
    <property type="project" value="UniProtKB-UniRule"/>
</dbReference>
<dbReference type="VEuPathDB" id="FungiDB:PABG_01969"/>
<organism evidence="15 16">
    <name type="scientific">Paracoccidioides brasiliensis</name>
    <dbReference type="NCBI Taxonomy" id="121759"/>
    <lineage>
        <taxon>Eukaryota</taxon>
        <taxon>Fungi</taxon>
        <taxon>Dikarya</taxon>
        <taxon>Ascomycota</taxon>
        <taxon>Pezizomycotina</taxon>
        <taxon>Eurotiomycetes</taxon>
        <taxon>Eurotiomycetidae</taxon>
        <taxon>Onygenales</taxon>
        <taxon>Ajellomycetaceae</taxon>
        <taxon>Paracoccidioides</taxon>
    </lineage>
</organism>
<dbReference type="InterPro" id="IPR038534">
    <property type="entry name" value="Rtr1/RPAP2_sf"/>
</dbReference>
<feature type="region of interest" description="Disordered" evidence="13">
    <location>
        <begin position="1"/>
        <end position="72"/>
    </location>
</feature>
<feature type="compositionally biased region" description="Low complexity" evidence="13">
    <location>
        <begin position="45"/>
        <end position="68"/>
    </location>
</feature>
<name>A0A1D2JP55_PARBR</name>
<evidence type="ECO:0000256" key="1">
    <source>
        <dbReference type="ARBA" id="ARBA00004123"/>
    </source>
</evidence>
<feature type="region of interest" description="Disordered" evidence="13">
    <location>
        <begin position="373"/>
        <end position="407"/>
    </location>
</feature>
<dbReference type="InterPro" id="IPR007308">
    <property type="entry name" value="Rtr1/RPAP2_dom"/>
</dbReference>
<gene>
    <name evidence="15" type="ORF">ACO22_00596</name>
</gene>
<comment type="catalytic activity">
    <reaction evidence="10 12">
        <text>O-phospho-L-threonyl-[protein] + H2O = L-threonyl-[protein] + phosphate</text>
        <dbReference type="Rhea" id="RHEA:47004"/>
        <dbReference type="Rhea" id="RHEA-COMP:11060"/>
        <dbReference type="Rhea" id="RHEA-COMP:11605"/>
        <dbReference type="ChEBI" id="CHEBI:15377"/>
        <dbReference type="ChEBI" id="CHEBI:30013"/>
        <dbReference type="ChEBI" id="CHEBI:43474"/>
        <dbReference type="ChEBI" id="CHEBI:61977"/>
        <dbReference type="EC" id="3.1.3.16"/>
    </reaction>
</comment>
<evidence type="ECO:0000256" key="13">
    <source>
        <dbReference type="SAM" id="MobiDB-lite"/>
    </source>
</evidence>
<reference evidence="15 16" key="1">
    <citation type="submission" date="2016-06" db="EMBL/GenBank/DDBJ databases">
        <authorList>
            <person name="Kjaerup R.B."/>
            <person name="Dalgaard T.S."/>
            <person name="Juul-Madsen H.R."/>
        </authorList>
    </citation>
    <scope>NUCLEOTIDE SEQUENCE [LARGE SCALE GENOMIC DNA]</scope>
    <source>
        <strain evidence="15 16">Pb300</strain>
    </source>
</reference>
<comment type="caution">
    <text evidence="15">The sequence shown here is derived from an EMBL/GenBank/DDBJ whole genome shotgun (WGS) entry which is preliminary data.</text>
</comment>
<dbReference type="Gene3D" id="1.25.40.820">
    <property type="match status" value="1"/>
</dbReference>
<dbReference type="PANTHER" id="PTHR14732">
    <property type="entry name" value="RNA POLYMERASE II SUBUNIT B1 CTD PHOSPHATASE RPAP2-RELATED"/>
    <property type="match status" value="1"/>
</dbReference>
<dbReference type="FunFam" id="1.25.40.820:FF:000004">
    <property type="entry name" value="Putative RNA polymerase II subunit B1 CTD phosphatase rtr1"/>
    <property type="match status" value="1"/>
</dbReference>
<evidence type="ECO:0000256" key="2">
    <source>
        <dbReference type="ARBA" id="ARBA00005676"/>
    </source>
</evidence>
<dbReference type="EC" id="3.1.3.16" evidence="12"/>
<dbReference type="GO" id="GO:0005634">
    <property type="term" value="C:nucleus"/>
    <property type="evidence" value="ECO:0007669"/>
    <property type="project" value="UniProtKB-SubCell"/>
</dbReference>
<keyword evidence="8 12" id="KW-0539">Nucleus</keyword>
<comment type="function">
    <text evidence="12">Putative RNA polymerase II subunit B1 C-terminal domain (CTD) phosphatase involved in RNA polymerase II transcription regulation.</text>
</comment>